<dbReference type="InterPro" id="IPR032272">
    <property type="entry name" value="DUF4834"/>
</dbReference>
<gene>
    <name evidence="3" type="ORF">BC781_103617</name>
</gene>
<dbReference type="RefSeq" id="WP_109619251.1">
    <property type="nucleotide sequence ID" value="NZ_QGDO01000003.1"/>
</dbReference>
<keyword evidence="2" id="KW-1133">Transmembrane helix</keyword>
<keyword evidence="2" id="KW-0812">Transmembrane</keyword>
<evidence type="ECO:0000256" key="2">
    <source>
        <dbReference type="SAM" id="Phobius"/>
    </source>
</evidence>
<protein>
    <submittedName>
        <fullName evidence="3">Uncharacterized protein DUF4834</fullName>
    </submittedName>
</protein>
<dbReference type="AlphaFoldDB" id="A0A315Z9W2"/>
<evidence type="ECO:0000256" key="1">
    <source>
        <dbReference type="SAM" id="MobiDB-lite"/>
    </source>
</evidence>
<evidence type="ECO:0000313" key="3">
    <source>
        <dbReference type="EMBL" id="PWJ42365.1"/>
    </source>
</evidence>
<accession>A0A315Z9W2</accession>
<reference evidence="3 4" key="1">
    <citation type="submission" date="2018-03" db="EMBL/GenBank/DDBJ databases">
        <title>Genomic Encyclopedia of Archaeal and Bacterial Type Strains, Phase II (KMG-II): from individual species to whole genera.</title>
        <authorList>
            <person name="Goeker M."/>
        </authorList>
    </citation>
    <scope>NUCLEOTIDE SEQUENCE [LARGE SCALE GENOMIC DNA]</scope>
    <source>
        <strain evidence="3 4">DSM 28229</strain>
    </source>
</reference>
<keyword evidence="4" id="KW-1185">Reference proteome</keyword>
<comment type="caution">
    <text evidence="3">The sequence shown here is derived from an EMBL/GenBank/DDBJ whole genome shotgun (WGS) entry which is preliminary data.</text>
</comment>
<dbReference type="Proteomes" id="UP000245535">
    <property type="component" value="Unassembled WGS sequence"/>
</dbReference>
<sequence>MLLKVLLFCIIGFYVFARFSGYIFRFIYRMFGDKIIAKLQREFAKNQNFQNHYYQQTGSDNRNANKNEGDITITYDHPKSDDRVKKYTWDSKKDRGDYVSFEDV</sequence>
<feature type="transmembrane region" description="Helical" evidence="2">
    <location>
        <begin position="6"/>
        <end position="28"/>
    </location>
</feature>
<feature type="region of interest" description="Disordered" evidence="1">
    <location>
        <begin position="55"/>
        <end position="76"/>
    </location>
</feature>
<name>A0A315Z9W2_SEDFL</name>
<proteinExistence type="predicted"/>
<organism evidence="3 4">
    <name type="scientific">Sediminitomix flava</name>
    <dbReference type="NCBI Taxonomy" id="379075"/>
    <lineage>
        <taxon>Bacteria</taxon>
        <taxon>Pseudomonadati</taxon>
        <taxon>Bacteroidota</taxon>
        <taxon>Cytophagia</taxon>
        <taxon>Cytophagales</taxon>
        <taxon>Flammeovirgaceae</taxon>
        <taxon>Sediminitomix</taxon>
    </lineage>
</organism>
<keyword evidence="2" id="KW-0472">Membrane</keyword>
<dbReference type="EMBL" id="QGDO01000003">
    <property type="protein sequence ID" value="PWJ42365.1"/>
    <property type="molecule type" value="Genomic_DNA"/>
</dbReference>
<evidence type="ECO:0000313" key="4">
    <source>
        <dbReference type="Proteomes" id="UP000245535"/>
    </source>
</evidence>
<dbReference type="Pfam" id="PF16118">
    <property type="entry name" value="DUF4834"/>
    <property type="match status" value="1"/>
</dbReference>